<dbReference type="PROSITE" id="PS51032">
    <property type="entry name" value="AP2_ERF"/>
    <property type="match status" value="1"/>
</dbReference>
<protein>
    <recommendedName>
        <fullName evidence="9">AP2/ERF domain-containing protein</fullName>
    </recommendedName>
</protein>
<evidence type="ECO:0000256" key="8">
    <source>
        <dbReference type="ARBA" id="ARBA00024343"/>
    </source>
</evidence>
<dbReference type="InterPro" id="IPR044808">
    <property type="entry name" value="ERF_plant"/>
</dbReference>
<evidence type="ECO:0000313" key="10">
    <source>
        <dbReference type="EMBL" id="KAH7549657.1"/>
    </source>
</evidence>
<dbReference type="EMBL" id="JAFEMO010000013">
    <property type="protein sequence ID" value="KAH7549657.1"/>
    <property type="molecule type" value="Genomic_DNA"/>
</dbReference>
<keyword evidence="6" id="KW-0804">Transcription</keyword>
<gene>
    <name evidence="10" type="ORF">JRO89_XS13G0062300</name>
</gene>
<keyword evidence="7" id="KW-0539">Nucleus</keyword>
<keyword evidence="11" id="KW-1185">Reference proteome</keyword>
<dbReference type="CDD" id="cd00018">
    <property type="entry name" value="AP2"/>
    <property type="match status" value="1"/>
</dbReference>
<keyword evidence="2" id="KW-0936">Ethylene signaling pathway</keyword>
<evidence type="ECO:0000256" key="2">
    <source>
        <dbReference type="ARBA" id="ARBA00022745"/>
    </source>
</evidence>
<dbReference type="InterPro" id="IPR001471">
    <property type="entry name" value="AP2/ERF_dom"/>
</dbReference>
<dbReference type="InterPro" id="IPR036955">
    <property type="entry name" value="AP2/ERF_dom_sf"/>
</dbReference>
<organism evidence="10 11">
    <name type="scientific">Xanthoceras sorbifolium</name>
    <dbReference type="NCBI Taxonomy" id="99658"/>
    <lineage>
        <taxon>Eukaryota</taxon>
        <taxon>Viridiplantae</taxon>
        <taxon>Streptophyta</taxon>
        <taxon>Embryophyta</taxon>
        <taxon>Tracheophyta</taxon>
        <taxon>Spermatophyta</taxon>
        <taxon>Magnoliopsida</taxon>
        <taxon>eudicotyledons</taxon>
        <taxon>Gunneridae</taxon>
        <taxon>Pentapetalae</taxon>
        <taxon>rosids</taxon>
        <taxon>malvids</taxon>
        <taxon>Sapindales</taxon>
        <taxon>Sapindaceae</taxon>
        <taxon>Xanthoceroideae</taxon>
        <taxon>Xanthoceras</taxon>
    </lineage>
</organism>
<dbReference type="Gene3D" id="3.30.730.10">
    <property type="entry name" value="AP2/ERF domain"/>
    <property type="match status" value="1"/>
</dbReference>
<comment type="subcellular location">
    <subcellularLocation>
        <location evidence="1">Nucleus</location>
    </subcellularLocation>
</comment>
<dbReference type="PRINTS" id="PR00367">
    <property type="entry name" value="ETHRSPELEMNT"/>
</dbReference>
<sequence length="343" mass="38019">MSTPNEILALEFIEKQLLGENSPMARSFTDLLSSDSNFDSSVWINEVEAEASNSLSTDSLSSQTSSSDSTSDYSCFNFNTNAFFEFESKPRIIDLVTPKSTAPCSQLTDSSFEFDTKPQILPESSSYCSEIESKPYTYPDSTSQSARKPSLTVSLPNSKAKWLHFNNSNGQTGQEAANVAEEKHYRGVRRRPWGKYAAEIRDPTRRGSRVWLGTFDTAIEAARAYDRAAFKLRGSKAIVNFPLEAGKWDSSEEAVKCETRAQSGGCERKRMRAGENKEGEKGRAKVVKTECVETVKDVPLTPSGFAGVWDLEWDCDVKSIFNVPLLSPLSPHPPLGFPQLMVL</sequence>
<dbReference type="PANTHER" id="PTHR31190:SF499">
    <property type="entry name" value="ETHYLENE-RESPONSIVE TRANSCRIPTION FACTOR ERF105"/>
    <property type="match status" value="1"/>
</dbReference>
<evidence type="ECO:0000256" key="7">
    <source>
        <dbReference type="ARBA" id="ARBA00023242"/>
    </source>
</evidence>
<dbReference type="Pfam" id="PF00847">
    <property type="entry name" value="AP2"/>
    <property type="match status" value="1"/>
</dbReference>
<evidence type="ECO:0000256" key="6">
    <source>
        <dbReference type="ARBA" id="ARBA00023163"/>
    </source>
</evidence>
<evidence type="ECO:0000313" key="11">
    <source>
        <dbReference type="Proteomes" id="UP000827721"/>
    </source>
</evidence>
<evidence type="ECO:0000259" key="9">
    <source>
        <dbReference type="PROSITE" id="PS51032"/>
    </source>
</evidence>
<comment type="similarity">
    <text evidence="8">Belongs to the AP2/ERF transcription factor family. ERF subfamily.</text>
</comment>
<dbReference type="SMART" id="SM00380">
    <property type="entry name" value="AP2"/>
    <property type="match status" value="1"/>
</dbReference>
<evidence type="ECO:0000256" key="3">
    <source>
        <dbReference type="ARBA" id="ARBA00023015"/>
    </source>
</evidence>
<dbReference type="InterPro" id="IPR016177">
    <property type="entry name" value="DNA-bd_dom_sf"/>
</dbReference>
<feature type="domain" description="AP2/ERF" evidence="9">
    <location>
        <begin position="184"/>
        <end position="242"/>
    </location>
</feature>
<dbReference type="Proteomes" id="UP000827721">
    <property type="component" value="Unassembled WGS sequence"/>
</dbReference>
<proteinExistence type="inferred from homology"/>
<evidence type="ECO:0000256" key="4">
    <source>
        <dbReference type="ARBA" id="ARBA00023125"/>
    </source>
</evidence>
<name>A0ABQ8H6V9_9ROSI</name>
<dbReference type="PANTHER" id="PTHR31190">
    <property type="entry name" value="DNA-BINDING DOMAIN"/>
    <property type="match status" value="1"/>
</dbReference>
<keyword evidence="3" id="KW-0805">Transcription regulation</keyword>
<comment type="caution">
    <text evidence="10">The sequence shown here is derived from an EMBL/GenBank/DDBJ whole genome shotgun (WGS) entry which is preliminary data.</text>
</comment>
<evidence type="ECO:0000256" key="5">
    <source>
        <dbReference type="ARBA" id="ARBA00023159"/>
    </source>
</evidence>
<dbReference type="SUPFAM" id="SSF54171">
    <property type="entry name" value="DNA-binding domain"/>
    <property type="match status" value="1"/>
</dbReference>
<evidence type="ECO:0000256" key="1">
    <source>
        <dbReference type="ARBA" id="ARBA00004123"/>
    </source>
</evidence>
<keyword evidence="4" id="KW-0238">DNA-binding</keyword>
<reference evidence="10 11" key="1">
    <citation type="submission" date="2021-02" db="EMBL/GenBank/DDBJ databases">
        <title>Plant Genome Project.</title>
        <authorList>
            <person name="Zhang R.-G."/>
        </authorList>
    </citation>
    <scope>NUCLEOTIDE SEQUENCE [LARGE SCALE GENOMIC DNA]</scope>
    <source>
        <tissue evidence="10">Leaves</tissue>
    </source>
</reference>
<accession>A0ABQ8H6V9</accession>
<keyword evidence="5" id="KW-0010">Activator</keyword>